<protein>
    <submittedName>
        <fullName evidence="4">Protein ViaA</fullName>
    </submittedName>
</protein>
<dbReference type="InterPro" id="IPR036465">
    <property type="entry name" value="vWFA_dom_sf"/>
</dbReference>
<accession>A0A4Y7RK13</accession>
<dbReference type="RefSeq" id="WP_134215365.1">
    <property type="nucleotide sequence ID" value="NZ_QFFZ01000056.1"/>
</dbReference>
<sequence length="511" mass="57134">MINTSQSPPLSIAQLFGLTENPDTVDKSNQVVRQDVYDGDLYTDTIKDSPALQAMIDKGREFLPVFDWFAQDLFISLFKVEPEILPDDEINDRAIINKRIVERLFESEDFQRIRGMTQLDPITSALGTQVLAEKTIRQLESNRQENGRDSTGNDTKGLLAGNQQMERDTVPDCINGTEHTGVEVTFSTFDINGEAEHNIIDAVTTASREAADEIKELMEQVQQWGLEPGNPSLRISFENKRRALEKLRSSPNLKELAGLVGRFRSLARQVFRKKREDGAITVNSVTTGGNLEQVLPTEKMMLARPATRLDFIRRYTQKELLQYQSKNQPAGKGPLIVCCDVSGSMAGKPEQWSKATVLALAEVAQRQKRDFAAIYFNTVVQETWVIPRSTWNPAAIIEMAEVAPSGGTNFEAPLARALDIINESRFCKADVIFITDGHCVVNEEFLKTFNKTKQQKGFAVFTVLINIGNKASTIMVEQFSDEVVTVSSLAQLDEDSSSQLFRSINDRGRPS</sequence>
<proteinExistence type="predicted"/>
<dbReference type="PANTHER" id="PTHR36846:SF1">
    <property type="entry name" value="PROTEIN VIAA"/>
    <property type="match status" value="1"/>
</dbReference>
<dbReference type="InterPro" id="IPR002035">
    <property type="entry name" value="VWF_A"/>
</dbReference>
<dbReference type="Gene3D" id="3.40.50.410">
    <property type="entry name" value="von Willebrand factor, type A domain"/>
    <property type="match status" value="1"/>
</dbReference>
<evidence type="ECO:0000256" key="2">
    <source>
        <dbReference type="SAM" id="MobiDB-lite"/>
    </source>
</evidence>
<keyword evidence="1" id="KW-0175">Coiled coil</keyword>
<dbReference type="Proteomes" id="UP000297597">
    <property type="component" value="Unassembled WGS sequence"/>
</dbReference>
<keyword evidence="5" id="KW-1185">Reference proteome</keyword>
<dbReference type="SMART" id="SM00327">
    <property type="entry name" value="VWA"/>
    <property type="match status" value="1"/>
</dbReference>
<dbReference type="GO" id="GO:0005829">
    <property type="term" value="C:cytosol"/>
    <property type="evidence" value="ECO:0007669"/>
    <property type="project" value="TreeGrafter"/>
</dbReference>
<feature type="region of interest" description="Disordered" evidence="2">
    <location>
        <begin position="139"/>
        <end position="166"/>
    </location>
</feature>
<evidence type="ECO:0000313" key="4">
    <source>
        <dbReference type="EMBL" id="TEB09183.1"/>
    </source>
</evidence>
<reference evidence="4 5" key="1">
    <citation type="journal article" date="2018" name="Environ. Microbiol.">
        <title>Novel energy conservation strategies and behaviour of Pelotomaculum schinkii driving syntrophic propionate catabolism.</title>
        <authorList>
            <person name="Hidalgo-Ahumada C.A.P."/>
            <person name="Nobu M.K."/>
            <person name="Narihiro T."/>
            <person name="Tamaki H."/>
            <person name="Liu W.T."/>
            <person name="Kamagata Y."/>
            <person name="Stams A.J.M."/>
            <person name="Imachi H."/>
            <person name="Sousa D.Z."/>
        </authorList>
    </citation>
    <scope>NUCLEOTIDE SEQUENCE [LARGE SCALE GENOMIC DNA]</scope>
    <source>
        <strain evidence="4 5">MGP</strain>
    </source>
</reference>
<evidence type="ECO:0000256" key="1">
    <source>
        <dbReference type="SAM" id="Coils"/>
    </source>
</evidence>
<dbReference type="EMBL" id="QFFZ01000056">
    <property type="protein sequence ID" value="TEB09183.1"/>
    <property type="molecule type" value="Genomic_DNA"/>
</dbReference>
<dbReference type="Pfam" id="PF13519">
    <property type="entry name" value="VWA_2"/>
    <property type="match status" value="1"/>
</dbReference>
<dbReference type="AlphaFoldDB" id="A0A4Y7RK13"/>
<evidence type="ECO:0000313" key="5">
    <source>
        <dbReference type="Proteomes" id="UP000297597"/>
    </source>
</evidence>
<evidence type="ECO:0000259" key="3">
    <source>
        <dbReference type="SMART" id="SM00327"/>
    </source>
</evidence>
<name>A0A4Y7RK13_9FIRM</name>
<dbReference type="SUPFAM" id="SSF53300">
    <property type="entry name" value="vWA-like"/>
    <property type="match status" value="1"/>
</dbReference>
<comment type="caution">
    <text evidence="4">The sequence shown here is derived from an EMBL/GenBank/DDBJ whole genome shotgun (WGS) entry which is preliminary data.</text>
</comment>
<organism evidence="4 5">
    <name type="scientific">Pelotomaculum propionicicum</name>
    <dbReference type="NCBI Taxonomy" id="258475"/>
    <lineage>
        <taxon>Bacteria</taxon>
        <taxon>Bacillati</taxon>
        <taxon>Bacillota</taxon>
        <taxon>Clostridia</taxon>
        <taxon>Eubacteriales</taxon>
        <taxon>Desulfotomaculaceae</taxon>
        <taxon>Pelotomaculum</taxon>
    </lineage>
</organism>
<gene>
    <name evidence="4" type="primary">viaA</name>
    <name evidence="4" type="ORF">Pmgp_03315</name>
</gene>
<dbReference type="PANTHER" id="PTHR36846">
    <property type="entry name" value="PROTEIN VIAA"/>
    <property type="match status" value="1"/>
</dbReference>
<feature type="domain" description="VWFA" evidence="3">
    <location>
        <begin position="332"/>
        <end position="504"/>
    </location>
</feature>
<dbReference type="OrthoDB" id="92417at2"/>
<feature type="compositionally biased region" description="Basic and acidic residues" evidence="2">
    <location>
        <begin position="139"/>
        <end position="148"/>
    </location>
</feature>
<feature type="coiled-coil region" evidence="1">
    <location>
        <begin position="200"/>
        <end position="227"/>
    </location>
</feature>